<dbReference type="EMBL" id="CAFABE010000018">
    <property type="protein sequence ID" value="CAB4823421.1"/>
    <property type="molecule type" value="Genomic_DNA"/>
</dbReference>
<feature type="domain" description="Amidohydrolase-related" evidence="2">
    <location>
        <begin position="146"/>
        <end position="388"/>
    </location>
</feature>
<dbReference type="GO" id="GO:0016787">
    <property type="term" value="F:hydrolase activity"/>
    <property type="evidence" value="ECO:0007669"/>
    <property type="project" value="InterPro"/>
</dbReference>
<evidence type="ECO:0000313" key="4">
    <source>
        <dbReference type="EMBL" id="CAB4884643.1"/>
    </source>
</evidence>
<evidence type="ECO:0000313" key="5">
    <source>
        <dbReference type="EMBL" id="CAB5025842.1"/>
    </source>
</evidence>
<dbReference type="PANTHER" id="PTHR21240">
    <property type="entry name" value="2-AMINO-3-CARBOXYLMUCONATE-6-SEMIALDEHYDE DECARBOXYLASE"/>
    <property type="match status" value="1"/>
</dbReference>
<dbReference type="InterPro" id="IPR032465">
    <property type="entry name" value="ACMSD"/>
</dbReference>
<dbReference type="GO" id="GO:0005737">
    <property type="term" value="C:cytoplasm"/>
    <property type="evidence" value="ECO:0007669"/>
    <property type="project" value="TreeGrafter"/>
</dbReference>
<dbReference type="EMBL" id="CAFBPM010000011">
    <property type="protein sequence ID" value="CAB5025842.1"/>
    <property type="molecule type" value="Genomic_DNA"/>
</dbReference>
<evidence type="ECO:0000256" key="1">
    <source>
        <dbReference type="ARBA" id="ARBA00023239"/>
    </source>
</evidence>
<dbReference type="Gene3D" id="3.20.20.140">
    <property type="entry name" value="Metal-dependent hydrolases"/>
    <property type="match status" value="1"/>
</dbReference>
<dbReference type="GO" id="GO:0016831">
    <property type="term" value="F:carboxy-lyase activity"/>
    <property type="evidence" value="ECO:0007669"/>
    <property type="project" value="InterPro"/>
</dbReference>
<dbReference type="GO" id="GO:0019748">
    <property type="term" value="P:secondary metabolic process"/>
    <property type="evidence" value="ECO:0007669"/>
    <property type="project" value="TreeGrafter"/>
</dbReference>
<dbReference type="SUPFAM" id="SSF51556">
    <property type="entry name" value="Metallo-dependent hydrolases"/>
    <property type="match status" value="1"/>
</dbReference>
<dbReference type="Pfam" id="PF04909">
    <property type="entry name" value="Amidohydro_2"/>
    <property type="match status" value="1"/>
</dbReference>
<protein>
    <submittedName>
        <fullName evidence="4">Unannotated protein</fullName>
    </submittedName>
</protein>
<reference evidence="4" key="1">
    <citation type="submission" date="2020-05" db="EMBL/GenBank/DDBJ databases">
        <authorList>
            <person name="Chiriac C."/>
            <person name="Salcher M."/>
            <person name="Ghai R."/>
            <person name="Kavagutti S V."/>
        </authorList>
    </citation>
    <scope>NUCLEOTIDE SEQUENCE</scope>
</reference>
<organism evidence="4">
    <name type="scientific">freshwater metagenome</name>
    <dbReference type="NCBI Taxonomy" id="449393"/>
    <lineage>
        <taxon>unclassified sequences</taxon>
        <taxon>metagenomes</taxon>
        <taxon>ecological metagenomes</taxon>
    </lineage>
</organism>
<evidence type="ECO:0000313" key="3">
    <source>
        <dbReference type="EMBL" id="CAB4823421.1"/>
    </source>
</evidence>
<dbReference type="InterPro" id="IPR032466">
    <property type="entry name" value="Metal_Hydrolase"/>
</dbReference>
<dbReference type="EMBL" id="CAFBLT010000004">
    <property type="protein sequence ID" value="CAB4884643.1"/>
    <property type="molecule type" value="Genomic_DNA"/>
</dbReference>
<dbReference type="InterPro" id="IPR006680">
    <property type="entry name" value="Amidohydro-rel"/>
</dbReference>
<dbReference type="AlphaFoldDB" id="A0A6J7EZ75"/>
<name>A0A6J7EZ75_9ZZZZ</name>
<accession>A0A6J7EZ75</accession>
<keyword evidence="1" id="KW-0456">Lyase</keyword>
<proteinExistence type="predicted"/>
<gene>
    <name evidence="3" type="ORF">UFOPK3164_00582</name>
    <name evidence="4" type="ORF">UFOPK3427_01932</name>
    <name evidence="5" type="ORF">UFOPK4112_01210</name>
</gene>
<dbReference type="PANTHER" id="PTHR21240:SF28">
    <property type="entry name" value="ISO-OROTATE DECARBOXYLASE (EUROFUNG)"/>
    <property type="match status" value="1"/>
</dbReference>
<evidence type="ECO:0000259" key="2">
    <source>
        <dbReference type="Pfam" id="PF04909"/>
    </source>
</evidence>
<sequence length="388" mass="42934">MNWNGEEIRVIDSDTHLTEPHDLWTAQAPASLKDKMPHVADVDGEAQWVIGGEILGRAGGGGVIGRDGSKINAQKGLFEWTIDDIHEGAYNPKVRVEMMDEMDIYAEVLYPNVIGLGGQGISEVVTDLPFRLSLLQMYNDHMSGVQEGSGTRLLPMGVLPSWSVDACVAEAERLHKMGFRGVNMTSDPQDLGAPDLASPAWDPLWATCSSLGLPVHFHIGASLTTMNFYGSYPWPSQQQDVALGIGGTMLFIGNARVVVNVICSGLLDRFPDLKMVSVESGCGWIPFILETLDYEMEENAPQLLSELALRPSEYFKRQFYATTWFERKHLPETVAAVGEDNIMFETDFPHPTCIFPHPLKTAAQNMEGLSDEVQRKILSHNAVKLYRL</sequence>